<name>A0ABT5F1Z9_9BACT</name>
<dbReference type="RefSeq" id="WP_271926912.1">
    <property type="nucleotide sequence ID" value="NZ_JAQNDO010000001.1"/>
</dbReference>
<sequence length="190" mass="19718">MDFGKSLLRALPCVAALAGLTGCGVSPGDTWIYRVSFGETDSNSGCWYPDTEPPPNQENDSSTLRGTGTWIIYASIEDKIYLDTGAVTLEGAATDEGFTFSGKVTDVQFDVPDGTGSKRTTTITSTVNVITDGNAISGEAVKKTSYACSGSTCGDKVPSCTETSAFVGTYVEDVELKYEIGGGSGSAPSP</sequence>
<proteinExistence type="predicted"/>
<protein>
    <recommendedName>
        <fullName evidence="4">Lipoprotein</fullName>
    </recommendedName>
</protein>
<dbReference type="Proteomes" id="UP001221411">
    <property type="component" value="Unassembled WGS sequence"/>
</dbReference>
<accession>A0ABT5F1Z9</accession>
<dbReference type="PROSITE" id="PS51257">
    <property type="entry name" value="PROKAR_LIPOPROTEIN"/>
    <property type="match status" value="1"/>
</dbReference>
<gene>
    <name evidence="2" type="ORF">POL67_42715</name>
</gene>
<evidence type="ECO:0008006" key="4">
    <source>
        <dbReference type="Google" id="ProtNLM"/>
    </source>
</evidence>
<evidence type="ECO:0000313" key="3">
    <source>
        <dbReference type="Proteomes" id="UP001221411"/>
    </source>
</evidence>
<dbReference type="EMBL" id="JAQNDO010000001">
    <property type="protein sequence ID" value="MDC0748118.1"/>
    <property type="molecule type" value="Genomic_DNA"/>
</dbReference>
<keyword evidence="3" id="KW-1185">Reference proteome</keyword>
<reference evidence="2 3" key="1">
    <citation type="submission" date="2022-11" db="EMBL/GenBank/DDBJ databases">
        <title>Minimal conservation of predation-associated metabolite biosynthetic gene clusters underscores biosynthetic potential of Myxococcota including descriptions for ten novel species: Archangium lansinium sp. nov., Myxococcus landrumus sp. nov., Nannocystis bai.</title>
        <authorList>
            <person name="Ahearne A."/>
            <person name="Stevens C."/>
            <person name="Dowd S."/>
        </authorList>
    </citation>
    <scope>NUCLEOTIDE SEQUENCE [LARGE SCALE GENOMIC DNA]</scope>
    <source>
        <strain evidence="2 3">RJM3</strain>
    </source>
</reference>
<organism evidence="2 3">
    <name type="scientific">Polyangium mundeleinium</name>
    <dbReference type="NCBI Taxonomy" id="2995306"/>
    <lineage>
        <taxon>Bacteria</taxon>
        <taxon>Pseudomonadati</taxon>
        <taxon>Myxococcota</taxon>
        <taxon>Polyangia</taxon>
        <taxon>Polyangiales</taxon>
        <taxon>Polyangiaceae</taxon>
        <taxon>Polyangium</taxon>
    </lineage>
</organism>
<evidence type="ECO:0000256" key="1">
    <source>
        <dbReference type="SAM" id="MobiDB-lite"/>
    </source>
</evidence>
<comment type="caution">
    <text evidence="2">The sequence shown here is derived from an EMBL/GenBank/DDBJ whole genome shotgun (WGS) entry which is preliminary data.</text>
</comment>
<evidence type="ECO:0000313" key="2">
    <source>
        <dbReference type="EMBL" id="MDC0748118.1"/>
    </source>
</evidence>
<feature type="region of interest" description="Disordered" evidence="1">
    <location>
        <begin position="44"/>
        <end position="63"/>
    </location>
</feature>